<evidence type="ECO:0000313" key="3">
    <source>
        <dbReference type="Proteomes" id="UP000298681"/>
    </source>
</evidence>
<evidence type="ECO:0000256" key="1">
    <source>
        <dbReference type="SAM" id="SignalP"/>
    </source>
</evidence>
<keyword evidence="3" id="KW-1185">Reference proteome</keyword>
<evidence type="ECO:0008006" key="4">
    <source>
        <dbReference type="Google" id="ProtNLM"/>
    </source>
</evidence>
<gene>
    <name evidence="2" type="ORF">E4582_13080</name>
</gene>
<dbReference type="Proteomes" id="UP000298681">
    <property type="component" value="Unassembled WGS sequence"/>
</dbReference>
<organism evidence="2 3">
    <name type="scientific">Luteimonas yindakuii</name>
    <dbReference type="NCBI Taxonomy" id="2565782"/>
    <lineage>
        <taxon>Bacteria</taxon>
        <taxon>Pseudomonadati</taxon>
        <taxon>Pseudomonadota</taxon>
        <taxon>Gammaproteobacteria</taxon>
        <taxon>Lysobacterales</taxon>
        <taxon>Lysobacteraceae</taxon>
        <taxon>Luteimonas</taxon>
    </lineage>
</organism>
<evidence type="ECO:0000313" key="2">
    <source>
        <dbReference type="EMBL" id="TKS53117.1"/>
    </source>
</evidence>
<dbReference type="AlphaFoldDB" id="A0A4Z1REL0"/>
<name>A0A4Z1REL0_9GAMM</name>
<reference evidence="2 3" key="1">
    <citation type="submission" date="2019-01" db="EMBL/GenBank/DDBJ databases">
        <authorList>
            <person name="Zhang S."/>
        </authorList>
    </citation>
    <scope>NUCLEOTIDE SEQUENCE [LARGE SCALE GENOMIC DNA]</scope>
    <source>
        <strain evidence="2 3">1626</strain>
    </source>
</reference>
<dbReference type="PROSITE" id="PS51257">
    <property type="entry name" value="PROKAR_LIPOPROTEIN"/>
    <property type="match status" value="1"/>
</dbReference>
<protein>
    <recommendedName>
        <fullName evidence="4">Lipoprotein</fullName>
    </recommendedName>
</protein>
<dbReference type="EMBL" id="SPUH01000002">
    <property type="protein sequence ID" value="TKS53117.1"/>
    <property type="molecule type" value="Genomic_DNA"/>
</dbReference>
<feature type="signal peptide" evidence="1">
    <location>
        <begin position="1"/>
        <end position="23"/>
    </location>
</feature>
<proteinExistence type="predicted"/>
<sequence length="174" mass="18125">MPAHVARITGLTTAAATVLFALAACTRTPAPAPATAPGVDAARGNGFTVTLALSEAASRIVAVEHATITVSAEWFGYPTVAAQQRQLPGTEQAWLSLHRETRETGGAGEVHFRSPVFDPADLALIERGRPQLRIEVHDGDGSVNDALLDCGAFQGELASAERDGVGIDCRLAAE</sequence>
<dbReference type="RefSeq" id="WP_134675237.1">
    <property type="nucleotide sequence ID" value="NZ_SPUH01000002.1"/>
</dbReference>
<feature type="chain" id="PRO_5021293105" description="Lipoprotein" evidence="1">
    <location>
        <begin position="24"/>
        <end position="174"/>
    </location>
</feature>
<accession>A0A4Z1REL0</accession>
<comment type="caution">
    <text evidence="2">The sequence shown here is derived from an EMBL/GenBank/DDBJ whole genome shotgun (WGS) entry which is preliminary data.</text>
</comment>
<keyword evidence="1" id="KW-0732">Signal</keyword>